<dbReference type="eggNOG" id="COG0626">
    <property type="taxonomic scope" value="Bacteria"/>
</dbReference>
<dbReference type="STRING" id="847.BRW83_1719"/>
<dbReference type="NCBIfam" id="TIGR04350">
    <property type="entry name" value="C_S_lyase_PatB"/>
    <property type="match status" value="1"/>
</dbReference>
<comment type="similarity">
    <text evidence="5">Belongs to the class-II pyridoxal-phosphate-dependent aminotransferase family. MalY/PatB cystathionine beta-lyase subfamily.</text>
</comment>
<dbReference type="AlphaFoldDB" id="C3X8H1"/>
<dbReference type="InterPro" id="IPR015422">
    <property type="entry name" value="PyrdxlP-dep_Trfase_small"/>
</dbReference>
<dbReference type="InterPro" id="IPR027619">
    <property type="entry name" value="C-S_lyase_PatB-like"/>
</dbReference>
<keyword evidence="4" id="KW-0456">Lyase</keyword>
<dbReference type="InterPro" id="IPR015421">
    <property type="entry name" value="PyrdxlP-dep_Trfase_major"/>
</dbReference>
<dbReference type="GO" id="GO:0047804">
    <property type="term" value="F:cysteine-S-conjugate beta-lyase activity"/>
    <property type="evidence" value="ECO:0007669"/>
    <property type="project" value="UniProtKB-EC"/>
</dbReference>
<proteinExistence type="inferred from homology"/>
<dbReference type="PANTHER" id="PTHR43525">
    <property type="entry name" value="PROTEIN MALY"/>
    <property type="match status" value="1"/>
</dbReference>
<dbReference type="SUPFAM" id="SSF53383">
    <property type="entry name" value="PLP-dependent transferases"/>
    <property type="match status" value="1"/>
</dbReference>
<dbReference type="EC" id="4.4.1.13" evidence="2"/>
<keyword evidence="3" id="KW-0663">Pyridoxal phosphate</keyword>
<dbReference type="eggNOG" id="COG1168">
    <property type="taxonomic scope" value="Bacteria"/>
</dbReference>
<dbReference type="Proteomes" id="UP000005089">
    <property type="component" value="Unassembled WGS sequence"/>
</dbReference>
<dbReference type="InterPro" id="IPR015424">
    <property type="entry name" value="PyrdxlP-dep_Trfase"/>
</dbReference>
<evidence type="ECO:0000256" key="2">
    <source>
        <dbReference type="ARBA" id="ARBA00012224"/>
    </source>
</evidence>
<keyword evidence="8" id="KW-1185">Reference proteome</keyword>
<dbReference type="GO" id="GO:0030170">
    <property type="term" value="F:pyridoxal phosphate binding"/>
    <property type="evidence" value="ECO:0007669"/>
    <property type="project" value="InterPro"/>
</dbReference>
<evidence type="ECO:0000313" key="7">
    <source>
        <dbReference type="EMBL" id="EEO29497.1"/>
    </source>
</evidence>
<name>C3X8H1_OXAFO</name>
<evidence type="ECO:0000259" key="6">
    <source>
        <dbReference type="Pfam" id="PF00155"/>
    </source>
</evidence>
<evidence type="ECO:0000256" key="3">
    <source>
        <dbReference type="ARBA" id="ARBA00022898"/>
    </source>
</evidence>
<gene>
    <name evidence="7" type="ORF">OFBG_00525</name>
</gene>
<evidence type="ECO:0000313" key="8">
    <source>
        <dbReference type="Proteomes" id="UP000005089"/>
    </source>
</evidence>
<feature type="domain" description="Aminotransferase class I/classII large" evidence="6">
    <location>
        <begin position="52"/>
        <end position="399"/>
    </location>
</feature>
<dbReference type="Gene3D" id="3.90.1150.10">
    <property type="entry name" value="Aspartate Aminotransferase, domain 1"/>
    <property type="match status" value="1"/>
</dbReference>
<dbReference type="CDD" id="cd00609">
    <property type="entry name" value="AAT_like"/>
    <property type="match status" value="1"/>
</dbReference>
<dbReference type="Gene3D" id="3.40.640.10">
    <property type="entry name" value="Type I PLP-dependent aspartate aminotransferase-like (Major domain)"/>
    <property type="match status" value="1"/>
</dbReference>
<dbReference type="EMBL" id="GG658170">
    <property type="protein sequence ID" value="EEO29497.1"/>
    <property type="molecule type" value="Genomic_DNA"/>
</dbReference>
<evidence type="ECO:0000256" key="1">
    <source>
        <dbReference type="ARBA" id="ARBA00001933"/>
    </source>
</evidence>
<dbReference type="InterPro" id="IPR051798">
    <property type="entry name" value="Class-II_PLP-Dep_Aminotrans"/>
</dbReference>
<evidence type="ECO:0000256" key="4">
    <source>
        <dbReference type="ARBA" id="ARBA00023239"/>
    </source>
</evidence>
<reference evidence="7 8" key="1">
    <citation type="submission" date="2009-02" db="EMBL/GenBank/DDBJ databases">
        <title>The Genome Sequence of Oxalobacter formigenes OXCC13.</title>
        <authorList>
            <consortium name="The Broad Institute Genome Sequencing Platform"/>
            <person name="Ward D."/>
            <person name="Young S.K."/>
            <person name="Kodira C.D."/>
            <person name="Zeng Q."/>
            <person name="Koehrsen M."/>
            <person name="Alvarado L."/>
            <person name="Berlin A."/>
            <person name="Borenstein D."/>
            <person name="Chen Z."/>
            <person name="Engels R."/>
            <person name="Freedman E."/>
            <person name="Gellesch M."/>
            <person name="Goldberg J."/>
            <person name="Griggs A."/>
            <person name="Gujja S."/>
            <person name="Heiman D."/>
            <person name="Hepburn T."/>
            <person name="Howarth C."/>
            <person name="Jen D."/>
            <person name="Larson L."/>
            <person name="Lewis B."/>
            <person name="Mehta T."/>
            <person name="Park D."/>
            <person name="Pearson M."/>
            <person name="Roberts A."/>
            <person name="Saif S."/>
            <person name="Shea T."/>
            <person name="Shenoy N."/>
            <person name="Sisk P."/>
            <person name="Stolte C."/>
            <person name="Sykes S."/>
            <person name="Walk T."/>
            <person name="White J."/>
            <person name="Yandava C."/>
            <person name="Allison M.J."/>
            <person name="Lander E."/>
            <person name="Nusbaum C."/>
            <person name="Galagan J."/>
            <person name="Birren B."/>
        </authorList>
    </citation>
    <scope>NUCLEOTIDE SEQUENCE [LARGE SCALE GENOMIC DNA]</scope>
    <source>
        <strain evidence="7 8">OXCC13</strain>
    </source>
</reference>
<sequence>MDVDTPSTCPCASCFSPYNFDEVIDRTGTGSLKHDFAEERGKPKDVLPMWVADMDFRCPPAVTAALQKMVDHAIYGYSEPKSGYFEAVQSWFSRRHHWDVKKEWLVKTPGIVFAICAAIRALTKEGDAVMIQPPVYYPFAASIRDNHRQLVNNELVLRDGRYTIDFDDFERKIIEKKVRLFILCNPANPVGRVWTREELTTMADICLAHNVAIVSDEIHADFTFPGHTYTPFGSLGEKYLQEAIICTAPSKTFNIAGLQVSNIFIANEAWRRKFTSELDASGVSQMNTAGLVAAQAAYEEGEEWLNALLAYLTDNLNLLRTFLAERLPQVKLIEPEGTYLPWLDFSATGMKGKKLDNFIIKKARLWLDDGEIFGPGGEGFQRINIACPKATLKQALEQLAEALEKQAKK</sequence>
<dbReference type="Pfam" id="PF00155">
    <property type="entry name" value="Aminotran_1_2"/>
    <property type="match status" value="1"/>
</dbReference>
<accession>C3X8H1</accession>
<protein>
    <recommendedName>
        <fullName evidence="2">cysteine-S-conjugate beta-lyase</fullName>
        <ecNumber evidence="2">4.4.1.13</ecNumber>
    </recommendedName>
</protein>
<dbReference type="InterPro" id="IPR004839">
    <property type="entry name" value="Aminotransferase_I/II_large"/>
</dbReference>
<organism evidence="7 8">
    <name type="scientific">Oxalobacter formigenes OXCC13</name>
    <dbReference type="NCBI Taxonomy" id="556269"/>
    <lineage>
        <taxon>Bacteria</taxon>
        <taxon>Pseudomonadati</taxon>
        <taxon>Pseudomonadota</taxon>
        <taxon>Betaproteobacteria</taxon>
        <taxon>Burkholderiales</taxon>
        <taxon>Oxalobacteraceae</taxon>
        <taxon>Oxalobacter</taxon>
    </lineage>
</organism>
<evidence type="ECO:0000256" key="5">
    <source>
        <dbReference type="ARBA" id="ARBA00037974"/>
    </source>
</evidence>
<dbReference type="HOGENOM" id="CLU_017584_15_0_4"/>
<comment type="cofactor">
    <cofactor evidence="1">
        <name>pyridoxal 5'-phosphate</name>
        <dbReference type="ChEBI" id="CHEBI:597326"/>
    </cofactor>
</comment>
<dbReference type="PANTHER" id="PTHR43525:SF1">
    <property type="entry name" value="PROTEIN MALY"/>
    <property type="match status" value="1"/>
</dbReference>